<dbReference type="PROSITE" id="PS51186">
    <property type="entry name" value="GNAT"/>
    <property type="match status" value="1"/>
</dbReference>
<name>D1BB57_SANKS</name>
<dbReference type="Pfam" id="PF00583">
    <property type="entry name" value="Acetyltransf_1"/>
    <property type="match status" value="1"/>
</dbReference>
<evidence type="ECO:0000313" key="5">
    <source>
        <dbReference type="Proteomes" id="UP000000322"/>
    </source>
</evidence>
<sequence>MLTFVPTAVDSEPAATLLGEYFTSRELGFTGGTYQVFTPDPALFTPPAGVFLVAEEDGVAVGCGGVRRIADADDGAVRLEVKHLWVRPSTRGKGYGRAVLVALEDAAVALGATRLVLDTNASLEAAAGLYRAAGYRDVPAYNDNPNATNWYAKDV</sequence>
<evidence type="ECO:0000256" key="2">
    <source>
        <dbReference type="ARBA" id="ARBA00023315"/>
    </source>
</evidence>
<dbReference type="eggNOG" id="COG0456">
    <property type="taxonomic scope" value="Bacteria"/>
</dbReference>
<accession>D1BB57</accession>
<keyword evidence="1" id="KW-0808">Transferase</keyword>
<keyword evidence="5" id="KW-1185">Reference proteome</keyword>
<dbReference type="STRING" id="446469.Sked_06630"/>
<dbReference type="PANTHER" id="PTHR43877:SF2">
    <property type="entry name" value="AMINOALKYLPHOSPHONATE N-ACETYLTRANSFERASE-RELATED"/>
    <property type="match status" value="1"/>
</dbReference>
<dbReference type="PANTHER" id="PTHR43877">
    <property type="entry name" value="AMINOALKYLPHOSPHONATE N-ACETYLTRANSFERASE-RELATED-RELATED"/>
    <property type="match status" value="1"/>
</dbReference>
<evidence type="ECO:0000256" key="1">
    <source>
        <dbReference type="ARBA" id="ARBA00022679"/>
    </source>
</evidence>
<evidence type="ECO:0000313" key="4">
    <source>
        <dbReference type="EMBL" id="ACZ20623.1"/>
    </source>
</evidence>
<dbReference type="InterPro" id="IPR050832">
    <property type="entry name" value="Bact_Acetyltransf"/>
</dbReference>
<dbReference type="HOGENOM" id="CLU_013985_11_6_11"/>
<dbReference type="Proteomes" id="UP000000322">
    <property type="component" value="Chromosome"/>
</dbReference>
<keyword evidence="2" id="KW-0012">Acyltransferase</keyword>
<dbReference type="InterPro" id="IPR000182">
    <property type="entry name" value="GNAT_dom"/>
</dbReference>
<dbReference type="KEGG" id="ske:Sked_06630"/>
<dbReference type="CDD" id="cd04301">
    <property type="entry name" value="NAT_SF"/>
    <property type="match status" value="1"/>
</dbReference>
<dbReference type="OrthoDB" id="3174517at2"/>
<proteinExistence type="predicted"/>
<gene>
    <name evidence="4" type="ordered locus">Sked_06630</name>
</gene>
<dbReference type="EMBL" id="CP001819">
    <property type="protein sequence ID" value="ACZ20623.1"/>
    <property type="molecule type" value="Genomic_DNA"/>
</dbReference>
<reference evidence="4 5" key="1">
    <citation type="journal article" date="2009" name="Stand. Genomic Sci.">
        <title>Complete genome sequence of Sanguibacter keddieii type strain (ST-74).</title>
        <authorList>
            <person name="Ivanova N."/>
            <person name="Sikorski J."/>
            <person name="Sims D."/>
            <person name="Brettin T."/>
            <person name="Detter J.C."/>
            <person name="Han C."/>
            <person name="Lapidus A."/>
            <person name="Copeland A."/>
            <person name="Glavina Del Rio T."/>
            <person name="Nolan M."/>
            <person name="Chen F."/>
            <person name="Lucas S."/>
            <person name="Tice H."/>
            <person name="Cheng J.F."/>
            <person name="Bruce D."/>
            <person name="Goodwin L."/>
            <person name="Pitluck S."/>
            <person name="Pati A."/>
            <person name="Mavromatis K."/>
            <person name="Chen A."/>
            <person name="Palaniappan K."/>
            <person name="D'haeseleer P."/>
            <person name="Chain P."/>
            <person name="Bristow J."/>
            <person name="Eisen J.A."/>
            <person name="Markowitz V."/>
            <person name="Hugenholtz P."/>
            <person name="Goker M."/>
            <person name="Pukall R."/>
            <person name="Klenk H.P."/>
            <person name="Kyrpides N.C."/>
        </authorList>
    </citation>
    <scope>NUCLEOTIDE SEQUENCE [LARGE SCALE GENOMIC DNA]</scope>
    <source>
        <strain evidence="5">ATCC 51767 / DSM 10542 / NCFB 3025 / ST-74</strain>
    </source>
</reference>
<dbReference type="SUPFAM" id="SSF55729">
    <property type="entry name" value="Acyl-CoA N-acyltransferases (Nat)"/>
    <property type="match status" value="1"/>
</dbReference>
<protein>
    <submittedName>
        <fullName evidence="4">Acetyltransferase, N-acetylglutamate synthase</fullName>
    </submittedName>
</protein>
<dbReference type="InterPro" id="IPR016181">
    <property type="entry name" value="Acyl_CoA_acyltransferase"/>
</dbReference>
<dbReference type="AlphaFoldDB" id="D1BB57"/>
<dbReference type="Gene3D" id="3.40.630.30">
    <property type="match status" value="1"/>
</dbReference>
<dbReference type="RefSeq" id="WP_012865692.1">
    <property type="nucleotide sequence ID" value="NC_013521.1"/>
</dbReference>
<dbReference type="GO" id="GO:0016747">
    <property type="term" value="F:acyltransferase activity, transferring groups other than amino-acyl groups"/>
    <property type="evidence" value="ECO:0007669"/>
    <property type="project" value="InterPro"/>
</dbReference>
<feature type="domain" description="N-acetyltransferase" evidence="3">
    <location>
        <begin position="1"/>
        <end position="155"/>
    </location>
</feature>
<organism evidence="4 5">
    <name type="scientific">Sanguibacter keddieii (strain ATCC 51767 / DSM 10542 / NCFB 3025 / ST-74)</name>
    <dbReference type="NCBI Taxonomy" id="446469"/>
    <lineage>
        <taxon>Bacteria</taxon>
        <taxon>Bacillati</taxon>
        <taxon>Actinomycetota</taxon>
        <taxon>Actinomycetes</taxon>
        <taxon>Micrococcales</taxon>
        <taxon>Sanguibacteraceae</taxon>
        <taxon>Sanguibacter</taxon>
    </lineage>
</organism>
<evidence type="ECO:0000259" key="3">
    <source>
        <dbReference type="PROSITE" id="PS51186"/>
    </source>
</evidence>